<dbReference type="Proteomes" id="UP000315017">
    <property type="component" value="Chromosome"/>
</dbReference>
<dbReference type="Pfam" id="PF04909">
    <property type="entry name" value="Amidohydro_2"/>
    <property type="match status" value="1"/>
</dbReference>
<accession>A0A517YGG5</accession>
<dbReference type="AlphaFoldDB" id="A0A517YGG5"/>
<evidence type="ECO:0000313" key="4">
    <source>
        <dbReference type="Proteomes" id="UP000315017"/>
    </source>
</evidence>
<reference evidence="3 4" key="1">
    <citation type="submission" date="2019-02" db="EMBL/GenBank/DDBJ databases">
        <title>Deep-cultivation of Planctomycetes and their phenomic and genomic characterization uncovers novel biology.</title>
        <authorList>
            <person name="Wiegand S."/>
            <person name="Jogler M."/>
            <person name="Boedeker C."/>
            <person name="Pinto D."/>
            <person name="Vollmers J."/>
            <person name="Rivas-Marin E."/>
            <person name="Kohn T."/>
            <person name="Peeters S.H."/>
            <person name="Heuer A."/>
            <person name="Rast P."/>
            <person name="Oberbeckmann S."/>
            <person name="Bunk B."/>
            <person name="Jeske O."/>
            <person name="Meyerdierks A."/>
            <person name="Storesund J.E."/>
            <person name="Kallscheuer N."/>
            <person name="Luecker S."/>
            <person name="Lage O.M."/>
            <person name="Pohl T."/>
            <person name="Merkel B.J."/>
            <person name="Hornburger P."/>
            <person name="Mueller R.-W."/>
            <person name="Bruemmer F."/>
            <person name="Labrenz M."/>
            <person name="Spormann A.M."/>
            <person name="Op den Camp H."/>
            <person name="Overmann J."/>
            <person name="Amann R."/>
            <person name="Jetten M.S.M."/>
            <person name="Mascher T."/>
            <person name="Medema M.H."/>
            <person name="Devos D.P."/>
            <person name="Kaster A.-K."/>
            <person name="Ovreas L."/>
            <person name="Rohde M."/>
            <person name="Galperin M.Y."/>
            <person name="Jogler C."/>
        </authorList>
    </citation>
    <scope>NUCLEOTIDE SEQUENCE [LARGE SCALE GENOMIC DNA]</scope>
    <source>
        <strain evidence="3 4">ETA_A8</strain>
    </source>
</reference>
<organism evidence="3 4">
    <name type="scientific">Anatilimnocola aggregata</name>
    <dbReference type="NCBI Taxonomy" id="2528021"/>
    <lineage>
        <taxon>Bacteria</taxon>
        <taxon>Pseudomonadati</taxon>
        <taxon>Planctomycetota</taxon>
        <taxon>Planctomycetia</taxon>
        <taxon>Pirellulales</taxon>
        <taxon>Pirellulaceae</taxon>
        <taxon>Anatilimnocola</taxon>
    </lineage>
</organism>
<comment type="similarity">
    <text evidence="1">Belongs to the metallo-dependent hydrolases superfamily.</text>
</comment>
<protein>
    <submittedName>
        <fullName evidence="3">Amidohydrolase</fullName>
    </submittedName>
</protein>
<dbReference type="InterPro" id="IPR052350">
    <property type="entry name" value="Metallo-dep_Lactonases"/>
</dbReference>
<keyword evidence="3" id="KW-0378">Hydrolase</keyword>
<feature type="domain" description="Amidohydrolase-related" evidence="2">
    <location>
        <begin position="41"/>
        <end position="315"/>
    </location>
</feature>
<dbReference type="GO" id="GO:0016787">
    <property type="term" value="F:hydrolase activity"/>
    <property type="evidence" value="ECO:0007669"/>
    <property type="project" value="UniProtKB-KW"/>
</dbReference>
<dbReference type="PANTHER" id="PTHR43569:SF2">
    <property type="entry name" value="AMIDOHYDROLASE-RELATED DOMAIN-CONTAINING PROTEIN"/>
    <property type="match status" value="1"/>
</dbReference>
<dbReference type="OrthoDB" id="5450317at2"/>
<dbReference type="Gene3D" id="3.20.20.140">
    <property type="entry name" value="Metal-dependent hydrolases"/>
    <property type="match status" value="1"/>
</dbReference>
<evidence type="ECO:0000259" key="2">
    <source>
        <dbReference type="Pfam" id="PF04909"/>
    </source>
</evidence>
<evidence type="ECO:0000313" key="3">
    <source>
        <dbReference type="EMBL" id="QDU29320.1"/>
    </source>
</evidence>
<dbReference type="EMBL" id="CP036274">
    <property type="protein sequence ID" value="QDU29320.1"/>
    <property type="molecule type" value="Genomic_DNA"/>
</dbReference>
<name>A0A517YGG5_9BACT</name>
<evidence type="ECO:0000256" key="1">
    <source>
        <dbReference type="ARBA" id="ARBA00038310"/>
    </source>
</evidence>
<sequence length="323" mass="36273">MRSGTLIMFRGRIVRLALALLWCLSLTGNGRAGDASDIPIVDCHVHLWDTGRPEGITWISKDSKVLNRSFLPMHHEPLAKANGVQAVVVVQAGQSLPDNQWNLDVTAHNKQVYRGVVGNLSKVIGTDDFRPLFEKLCQDERYVGYRLSGRYQDKLTDAFFRDLALTADKGRTLDILVGQYTLDDVAEIARRVPKLKIILDHFGNVQLDGQPLDPQWVGKMRTAAKFPNVFCKVSALYGRVKQQPASREIGFYKPILDLAWECYGEDRLVFGSDWPVSETSGDYASVVLLTKAYFDDKGRQVSNKLFHANAARFYGVKDISDTH</sequence>
<dbReference type="InterPro" id="IPR006680">
    <property type="entry name" value="Amidohydro-rel"/>
</dbReference>
<dbReference type="InterPro" id="IPR032466">
    <property type="entry name" value="Metal_Hydrolase"/>
</dbReference>
<keyword evidence="4" id="KW-1185">Reference proteome</keyword>
<proteinExistence type="inferred from homology"/>
<dbReference type="PANTHER" id="PTHR43569">
    <property type="entry name" value="AMIDOHYDROLASE"/>
    <property type="match status" value="1"/>
</dbReference>
<dbReference type="SUPFAM" id="SSF51556">
    <property type="entry name" value="Metallo-dependent hydrolases"/>
    <property type="match status" value="1"/>
</dbReference>
<dbReference type="KEGG" id="aagg:ETAA8_44280"/>
<gene>
    <name evidence="3" type="ORF">ETAA8_44280</name>
</gene>